<reference evidence="3 4" key="1">
    <citation type="submission" date="2018-04" db="EMBL/GenBank/DDBJ databases">
        <authorList>
            <person name="Huttner S."/>
            <person name="Dainat J."/>
        </authorList>
    </citation>
    <scope>NUCLEOTIDE SEQUENCE [LARGE SCALE GENOMIC DNA]</scope>
</reference>
<feature type="compositionally biased region" description="Acidic residues" evidence="1">
    <location>
        <begin position="35"/>
        <end position="53"/>
    </location>
</feature>
<dbReference type="EMBL" id="OUUZ01000019">
    <property type="protein sequence ID" value="SPQ27386.1"/>
    <property type="molecule type" value="Genomic_DNA"/>
</dbReference>
<organism evidence="3 4">
    <name type="scientific">Thermothielavioides terrestris</name>
    <dbReference type="NCBI Taxonomy" id="2587410"/>
    <lineage>
        <taxon>Eukaryota</taxon>
        <taxon>Fungi</taxon>
        <taxon>Dikarya</taxon>
        <taxon>Ascomycota</taxon>
        <taxon>Pezizomycotina</taxon>
        <taxon>Sordariomycetes</taxon>
        <taxon>Sordariomycetidae</taxon>
        <taxon>Sordariales</taxon>
        <taxon>Chaetomiaceae</taxon>
        <taxon>Thermothielavioides</taxon>
    </lineage>
</organism>
<dbReference type="Proteomes" id="UP000289323">
    <property type="component" value="Unassembled WGS sequence"/>
</dbReference>
<keyword evidence="2" id="KW-0732">Signal</keyword>
<accession>A0A3S4AZS1</accession>
<evidence type="ECO:0000313" key="4">
    <source>
        <dbReference type="Proteomes" id="UP000289323"/>
    </source>
</evidence>
<feature type="chain" id="PRO_5018620936" evidence="2">
    <location>
        <begin position="24"/>
        <end position="63"/>
    </location>
</feature>
<dbReference type="AlphaFoldDB" id="A0A3S4AZS1"/>
<feature type="region of interest" description="Disordered" evidence="1">
    <location>
        <begin position="27"/>
        <end position="63"/>
    </location>
</feature>
<gene>
    <name evidence="3" type="ORF">TT172_LOCUS9805</name>
</gene>
<evidence type="ECO:0000256" key="2">
    <source>
        <dbReference type="SAM" id="SignalP"/>
    </source>
</evidence>
<proteinExistence type="predicted"/>
<feature type="signal peptide" evidence="2">
    <location>
        <begin position="1"/>
        <end position="23"/>
    </location>
</feature>
<name>A0A3S4AZS1_9PEZI</name>
<evidence type="ECO:0000313" key="3">
    <source>
        <dbReference type="EMBL" id="SPQ27386.1"/>
    </source>
</evidence>
<protein>
    <submittedName>
        <fullName evidence="3">Ec3bd815-919d-43f2-a799-be341bdba9b0</fullName>
    </submittedName>
</protein>
<sequence>MGMMMMMPVALMPVSVLVVPVGGRLPPLGFALSESESESEEEEEEESDEDDSSLDSSTARGRW</sequence>
<evidence type="ECO:0000256" key="1">
    <source>
        <dbReference type="SAM" id="MobiDB-lite"/>
    </source>
</evidence>